<dbReference type="SUPFAM" id="SSF161098">
    <property type="entry name" value="MetI-like"/>
    <property type="match status" value="2"/>
</dbReference>
<dbReference type="PROSITE" id="PS50928">
    <property type="entry name" value="ABC_TM1"/>
    <property type="match status" value="1"/>
</dbReference>
<feature type="transmembrane region" description="Helical" evidence="9">
    <location>
        <begin position="219"/>
        <end position="241"/>
    </location>
</feature>
<evidence type="ECO:0000256" key="7">
    <source>
        <dbReference type="ARBA" id="ARBA00022989"/>
    </source>
</evidence>
<dbReference type="PANTHER" id="PTHR30614:SF37">
    <property type="entry name" value="AMINO-ACID ABC TRANSPORTER PERMEASE PROTEIN YHDX-RELATED"/>
    <property type="match status" value="1"/>
</dbReference>
<comment type="subcellular location">
    <subcellularLocation>
        <location evidence="1">Cell inner membrane</location>
        <topology evidence="1">Multi-pass membrane protein</topology>
    </subcellularLocation>
    <subcellularLocation>
        <location evidence="9">Cell membrane</location>
        <topology evidence="9">Multi-pass membrane protein</topology>
    </subcellularLocation>
</comment>
<comment type="similarity">
    <text evidence="2">Belongs to the binding-protein-dependent transport system permease family. HisMQ subfamily.</text>
</comment>
<feature type="transmembrane region" description="Helical" evidence="9">
    <location>
        <begin position="21"/>
        <end position="40"/>
    </location>
</feature>
<evidence type="ECO:0000259" key="10">
    <source>
        <dbReference type="PROSITE" id="PS50928"/>
    </source>
</evidence>
<organism evidence="11 12">
    <name type="scientific">Ensifer adhaerens</name>
    <name type="common">Sinorhizobium morelense</name>
    <dbReference type="NCBI Taxonomy" id="106592"/>
    <lineage>
        <taxon>Bacteria</taxon>
        <taxon>Pseudomonadati</taxon>
        <taxon>Pseudomonadota</taxon>
        <taxon>Alphaproteobacteria</taxon>
        <taxon>Hyphomicrobiales</taxon>
        <taxon>Rhizobiaceae</taxon>
        <taxon>Sinorhizobium/Ensifer group</taxon>
        <taxon>Ensifer</taxon>
    </lineage>
</organism>
<accession>A0A0L8BXY1</accession>
<evidence type="ECO:0000256" key="1">
    <source>
        <dbReference type="ARBA" id="ARBA00004429"/>
    </source>
</evidence>
<evidence type="ECO:0000313" key="12">
    <source>
        <dbReference type="Proteomes" id="UP000037425"/>
    </source>
</evidence>
<proteinExistence type="inferred from homology"/>
<dbReference type="AlphaFoldDB" id="A0A0L8BXY1"/>
<keyword evidence="6" id="KW-0029">Amino-acid transport</keyword>
<dbReference type="GO" id="GO:0022857">
    <property type="term" value="F:transmembrane transporter activity"/>
    <property type="evidence" value="ECO:0007669"/>
    <property type="project" value="InterPro"/>
</dbReference>
<feature type="domain" description="ABC transmembrane type-1" evidence="10">
    <location>
        <begin position="88"/>
        <end position="380"/>
    </location>
</feature>
<dbReference type="Proteomes" id="UP000037425">
    <property type="component" value="Unassembled WGS sequence"/>
</dbReference>
<evidence type="ECO:0000256" key="4">
    <source>
        <dbReference type="ARBA" id="ARBA00022475"/>
    </source>
</evidence>
<dbReference type="NCBIfam" id="TIGR01726">
    <property type="entry name" value="HEQRo_perm_3TM"/>
    <property type="match status" value="1"/>
</dbReference>
<name>A0A0L8BXY1_ENSAD</name>
<dbReference type="InterPro" id="IPR035906">
    <property type="entry name" value="MetI-like_sf"/>
</dbReference>
<gene>
    <name evidence="11" type="ORF">AC244_11445</name>
</gene>
<dbReference type="GO" id="GO:0043190">
    <property type="term" value="C:ATP-binding cassette (ABC) transporter complex"/>
    <property type="evidence" value="ECO:0007669"/>
    <property type="project" value="InterPro"/>
</dbReference>
<keyword evidence="8 9" id="KW-0472">Membrane</keyword>
<dbReference type="Gene3D" id="1.10.3720.10">
    <property type="entry name" value="MetI-like"/>
    <property type="match status" value="2"/>
</dbReference>
<evidence type="ECO:0000256" key="2">
    <source>
        <dbReference type="ARBA" id="ARBA00010072"/>
    </source>
</evidence>
<protein>
    <submittedName>
        <fullName evidence="11">Amino acid ABC transporter permease</fullName>
    </submittedName>
</protein>
<evidence type="ECO:0000313" key="11">
    <source>
        <dbReference type="EMBL" id="KOF19561.1"/>
    </source>
</evidence>
<dbReference type="Pfam" id="PF00528">
    <property type="entry name" value="BPD_transp_1"/>
    <property type="match status" value="1"/>
</dbReference>
<keyword evidence="3 9" id="KW-0813">Transport</keyword>
<dbReference type="InterPro" id="IPR000515">
    <property type="entry name" value="MetI-like"/>
</dbReference>
<evidence type="ECO:0000256" key="6">
    <source>
        <dbReference type="ARBA" id="ARBA00022970"/>
    </source>
</evidence>
<feature type="transmembrane region" description="Helical" evidence="9">
    <location>
        <begin position="361"/>
        <end position="383"/>
    </location>
</feature>
<evidence type="ECO:0000256" key="8">
    <source>
        <dbReference type="ARBA" id="ARBA00023136"/>
    </source>
</evidence>
<evidence type="ECO:0000256" key="3">
    <source>
        <dbReference type="ARBA" id="ARBA00022448"/>
    </source>
</evidence>
<dbReference type="EMBL" id="LGAP01000005">
    <property type="protein sequence ID" value="KOF19561.1"/>
    <property type="molecule type" value="Genomic_DNA"/>
</dbReference>
<dbReference type="PANTHER" id="PTHR30614">
    <property type="entry name" value="MEMBRANE COMPONENT OF AMINO ACID ABC TRANSPORTER"/>
    <property type="match status" value="1"/>
</dbReference>
<sequence length="392" mass="42170">MFPLPGRCVAMTLFYDARIRAFLYQAIAIGAVVFVAWAMFSTASANLAKQDIATGFGFLARQAGFVITETAIAYEPTDTFGRAILVGIANTVKVSALAVLFGTILGVLVGIGRLSHNPVLSRLMLGYVEALRNVPLLLYLLLWYSLIISVFPPVRQAIEMLPGVFLSNSGLVMPAMRWASGFEALLIALLVGTAAAVVIERVLARRRIATGKEMPIATIAALAFLLPLVATSLLADISVSLDIPELGRFRLTGGYHVRPEFVALLIGLTLSASANVAEIVRAGIQAVSKGQWEAATALGLPRSRTLKLVILPQALRIIVPPLTNTYLTVFKNSSLAIAIGYPDLVMVSNTIMNQTGQAIEAIAIFMAVYLGLSILISLVMNWYNARVALRER</sequence>
<reference evidence="12" key="1">
    <citation type="submission" date="2015-07" db="EMBL/GenBank/DDBJ databases">
        <title>Whole genome sequence of an Ensifer adhaerens strain isolated from a cave pool in the Wind Cave National Park.</title>
        <authorList>
            <person name="Eng W.W.H."/>
            <person name="Gan H.M."/>
            <person name="Barton H.A."/>
            <person name="Savka M.A."/>
        </authorList>
    </citation>
    <scope>NUCLEOTIDE SEQUENCE [LARGE SCALE GENOMIC DNA]</scope>
    <source>
        <strain evidence="12">SD006</strain>
    </source>
</reference>
<dbReference type="PATRIC" id="fig|106592.7.peg.6229"/>
<comment type="caution">
    <text evidence="11">The sequence shown here is derived from an EMBL/GenBank/DDBJ whole genome shotgun (WGS) entry which is preliminary data.</text>
</comment>
<dbReference type="GO" id="GO:0006865">
    <property type="term" value="P:amino acid transport"/>
    <property type="evidence" value="ECO:0007669"/>
    <property type="project" value="UniProtKB-KW"/>
</dbReference>
<feature type="transmembrane region" description="Helical" evidence="9">
    <location>
        <begin position="178"/>
        <end position="199"/>
    </location>
</feature>
<evidence type="ECO:0000256" key="5">
    <source>
        <dbReference type="ARBA" id="ARBA00022692"/>
    </source>
</evidence>
<dbReference type="InterPro" id="IPR043429">
    <property type="entry name" value="ArtM/GltK/GlnP/TcyL/YhdX-like"/>
</dbReference>
<keyword evidence="4" id="KW-1003">Cell membrane</keyword>
<keyword evidence="7 9" id="KW-1133">Transmembrane helix</keyword>
<dbReference type="InterPro" id="IPR010065">
    <property type="entry name" value="AA_ABC_transptr_permease_3TM"/>
</dbReference>
<evidence type="ECO:0000256" key="9">
    <source>
        <dbReference type="RuleBase" id="RU363032"/>
    </source>
</evidence>
<keyword evidence="5 9" id="KW-0812">Transmembrane</keyword>
<feature type="transmembrane region" description="Helical" evidence="9">
    <location>
        <begin position="94"/>
        <end position="115"/>
    </location>
</feature>
<dbReference type="CDD" id="cd06261">
    <property type="entry name" value="TM_PBP2"/>
    <property type="match status" value="1"/>
</dbReference>
<feature type="transmembrane region" description="Helical" evidence="9">
    <location>
        <begin position="136"/>
        <end position="158"/>
    </location>
</feature>